<dbReference type="PANTHER" id="PTHR47447">
    <property type="entry name" value="OS03G0856100 PROTEIN"/>
    <property type="match status" value="1"/>
</dbReference>
<feature type="repeat" description="PPR" evidence="3">
    <location>
        <begin position="360"/>
        <end position="394"/>
    </location>
</feature>
<dbReference type="Pfam" id="PF01535">
    <property type="entry name" value="PPR"/>
    <property type="match status" value="2"/>
</dbReference>
<dbReference type="InterPro" id="IPR011990">
    <property type="entry name" value="TPR-like_helical_dom_sf"/>
</dbReference>
<evidence type="ECO:0000256" key="3">
    <source>
        <dbReference type="PROSITE-ProRule" id="PRU00708"/>
    </source>
</evidence>
<dbReference type="Gramene" id="Kaladp0055s0282.1.v1.1">
    <property type="protein sequence ID" value="Kaladp0055s0282.1.v1.1.CDS.1"/>
    <property type="gene ID" value="Kaladp0055s0282.v1.1"/>
</dbReference>
<reference evidence="4" key="1">
    <citation type="submission" date="2021-01" db="UniProtKB">
        <authorList>
            <consortium name="EnsemblPlants"/>
        </authorList>
    </citation>
    <scope>IDENTIFICATION</scope>
</reference>
<dbReference type="InterPro" id="IPR002885">
    <property type="entry name" value="PPR_rpt"/>
</dbReference>
<proteinExistence type="inferred from homology"/>
<evidence type="ECO:0000313" key="5">
    <source>
        <dbReference type="Proteomes" id="UP000594263"/>
    </source>
</evidence>
<feature type="repeat" description="PPR" evidence="3">
    <location>
        <begin position="395"/>
        <end position="429"/>
    </location>
</feature>
<sequence length="479" mass="55234">MNFVGVLGFRANRKISSFYCIWRSMCTNMEMSDDTLKKMWQNAEFDSSESGDIVNERRSFEEECVYPRSKFFQCARVDAGRVLDVLLEDGPGIDSRAVLNEMNVSINGFLVREVLLGILKLKDHINKTRCAKLGYKFFVWSGARGKYQHTADAYHMIMKIFAECEELKAMWRMVDEMTEKGLSLSARTFNIVICTCGEAGLAKKVVERFIRSQTFNFRPFKNSVNAILHSLLAIQQYGLIEWVHEQMLLEGHLPDVLTYNITMCAKYRLGKMDQFHRLLDEMGRNGYSPDLHTYNILLHVLGKGNKPLAALNLLNHMKEVGMQPTVLHFTTLIDGLSRAGNLEACKYFFDEITKSGHALDVVCYTVMITCYVSAFEIKQAQALFNEMFSKGLLPNVYTYNTMIRGLCMVKKFDEAISMLKEMKSRDCTPNFDVYNTVVRNLQNAGHFSKAHDVIKLMESERQYPHLADKFRHVRRWERT</sequence>
<comment type="similarity">
    <text evidence="1">Belongs to the PPR family. P subfamily.</text>
</comment>
<evidence type="ECO:0000256" key="1">
    <source>
        <dbReference type="ARBA" id="ARBA00007626"/>
    </source>
</evidence>
<dbReference type="PANTHER" id="PTHR47447:SF28">
    <property type="entry name" value="PENTACOTRIPEPTIDE-REPEAT REGION OF PRORP DOMAIN-CONTAINING PROTEIN"/>
    <property type="match status" value="1"/>
</dbReference>
<evidence type="ECO:0000313" key="4">
    <source>
        <dbReference type="EnsemblPlants" id="Kaladp0055s0282.1.v1.1.CDS.1"/>
    </source>
</evidence>
<accession>A0A7N0U5X2</accession>
<feature type="repeat" description="PPR" evidence="3">
    <location>
        <begin position="255"/>
        <end position="289"/>
    </location>
</feature>
<organism evidence="4 5">
    <name type="scientific">Kalanchoe fedtschenkoi</name>
    <name type="common">Lavender scallops</name>
    <name type="synonym">South American air plant</name>
    <dbReference type="NCBI Taxonomy" id="63787"/>
    <lineage>
        <taxon>Eukaryota</taxon>
        <taxon>Viridiplantae</taxon>
        <taxon>Streptophyta</taxon>
        <taxon>Embryophyta</taxon>
        <taxon>Tracheophyta</taxon>
        <taxon>Spermatophyta</taxon>
        <taxon>Magnoliopsida</taxon>
        <taxon>eudicotyledons</taxon>
        <taxon>Gunneridae</taxon>
        <taxon>Pentapetalae</taxon>
        <taxon>Saxifragales</taxon>
        <taxon>Crassulaceae</taxon>
        <taxon>Kalanchoe</taxon>
    </lineage>
</organism>
<dbReference type="AlphaFoldDB" id="A0A7N0U5X2"/>
<evidence type="ECO:0000256" key="2">
    <source>
        <dbReference type="ARBA" id="ARBA00022737"/>
    </source>
</evidence>
<keyword evidence="5" id="KW-1185">Reference proteome</keyword>
<dbReference type="Gene3D" id="1.25.40.10">
    <property type="entry name" value="Tetratricopeptide repeat domain"/>
    <property type="match status" value="4"/>
</dbReference>
<dbReference type="PROSITE" id="PS51375">
    <property type="entry name" value="PPR"/>
    <property type="match status" value="6"/>
</dbReference>
<dbReference type="OMA" id="GNMDACK"/>
<dbReference type="Pfam" id="PF13041">
    <property type="entry name" value="PPR_2"/>
    <property type="match status" value="2"/>
</dbReference>
<protein>
    <recommendedName>
        <fullName evidence="6">Pentatricopeptide repeat-containing protein</fullName>
    </recommendedName>
</protein>
<feature type="repeat" description="PPR" evidence="3">
    <location>
        <begin position="430"/>
        <end position="464"/>
    </location>
</feature>
<evidence type="ECO:0008006" key="6">
    <source>
        <dbReference type="Google" id="ProtNLM"/>
    </source>
</evidence>
<dbReference type="Proteomes" id="UP000594263">
    <property type="component" value="Unplaced"/>
</dbReference>
<dbReference type="EnsemblPlants" id="Kaladp0055s0282.1.v1.1">
    <property type="protein sequence ID" value="Kaladp0055s0282.1.v1.1.CDS.1"/>
    <property type="gene ID" value="Kaladp0055s0282.v1.1"/>
</dbReference>
<dbReference type="NCBIfam" id="TIGR00756">
    <property type="entry name" value="PPR"/>
    <property type="match status" value="5"/>
</dbReference>
<name>A0A7N0U5X2_KALFE</name>
<feature type="repeat" description="PPR" evidence="3">
    <location>
        <begin position="290"/>
        <end position="324"/>
    </location>
</feature>
<feature type="repeat" description="PPR" evidence="3">
    <location>
        <begin position="325"/>
        <end position="359"/>
    </location>
</feature>
<keyword evidence="2" id="KW-0677">Repeat</keyword>